<dbReference type="Pfam" id="PF01223">
    <property type="entry name" value="Endonuclease_NS"/>
    <property type="match status" value="1"/>
</dbReference>
<name>A0A8C5ADV1_GADMO</name>
<dbReference type="InterPro" id="IPR020821">
    <property type="entry name" value="ENPP1-3/EXOG-like_nuc-like"/>
</dbReference>
<accession>A0A8C5ADV1</accession>
<evidence type="ECO:0000313" key="3">
    <source>
        <dbReference type="Ensembl" id="ENSGMOP00000030084.1"/>
    </source>
</evidence>
<evidence type="ECO:0008006" key="5">
    <source>
        <dbReference type="Google" id="ProtNLM"/>
    </source>
</evidence>
<dbReference type="Ensembl" id="ENSGMOT00000030524.1">
    <property type="protein sequence ID" value="ENSGMOP00000030084.1"/>
    <property type="gene ID" value="ENSGMOG00000029512.1"/>
</dbReference>
<dbReference type="GO" id="GO:0016787">
    <property type="term" value="F:hydrolase activity"/>
    <property type="evidence" value="ECO:0007669"/>
    <property type="project" value="InterPro"/>
</dbReference>
<evidence type="ECO:0000259" key="1">
    <source>
        <dbReference type="SMART" id="SM00477"/>
    </source>
</evidence>
<dbReference type="SMART" id="SM00892">
    <property type="entry name" value="Endonuclease_NS"/>
    <property type="match status" value="1"/>
</dbReference>
<reference evidence="3" key="2">
    <citation type="submission" date="2025-09" db="UniProtKB">
        <authorList>
            <consortium name="Ensembl"/>
        </authorList>
    </citation>
    <scope>IDENTIFICATION</scope>
</reference>
<dbReference type="SMART" id="SM00477">
    <property type="entry name" value="NUC"/>
    <property type="match status" value="1"/>
</dbReference>
<feature type="domain" description="ENPP1-3/EXOG-like endonuclease/phosphodiesterase" evidence="1">
    <location>
        <begin position="129"/>
        <end position="338"/>
    </location>
</feature>
<organism evidence="3 4">
    <name type="scientific">Gadus morhua</name>
    <name type="common">Atlantic cod</name>
    <dbReference type="NCBI Taxonomy" id="8049"/>
    <lineage>
        <taxon>Eukaryota</taxon>
        <taxon>Metazoa</taxon>
        <taxon>Chordata</taxon>
        <taxon>Craniata</taxon>
        <taxon>Vertebrata</taxon>
        <taxon>Euteleostomi</taxon>
        <taxon>Actinopterygii</taxon>
        <taxon>Neopterygii</taxon>
        <taxon>Teleostei</taxon>
        <taxon>Neoteleostei</taxon>
        <taxon>Acanthomorphata</taxon>
        <taxon>Zeiogadaria</taxon>
        <taxon>Gadariae</taxon>
        <taxon>Gadiformes</taxon>
        <taxon>Gadoidei</taxon>
        <taxon>Gadidae</taxon>
        <taxon>Gadus</taxon>
    </lineage>
</organism>
<protein>
    <recommendedName>
        <fullName evidence="5">Endonuclease domain-containing 1 protein</fullName>
    </recommendedName>
</protein>
<dbReference type="Gene3D" id="3.40.570.10">
    <property type="entry name" value="Extracellular Endonuclease, subunit A"/>
    <property type="match status" value="1"/>
</dbReference>
<evidence type="ECO:0000259" key="2">
    <source>
        <dbReference type="SMART" id="SM00892"/>
    </source>
</evidence>
<dbReference type="InterPro" id="IPR044925">
    <property type="entry name" value="His-Me_finger_sf"/>
</dbReference>
<proteinExistence type="predicted"/>
<dbReference type="InterPro" id="IPR001604">
    <property type="entry name" value="Endo_G_ENPP1-like_dom"/>
</dbReference>
<dbReference type="OMA" id="IGNFNQG"/>
<reference evidence="3" key="1">
    <citation type="submission" date="2025-08" db="UniProtKB">
        <authorList>
            <consortium name="Ensembl"/>
        </authorList>
    </citation>
    <scope>IDENTIFICATION</scope>
</reference>
<dbReference type="GO" id="GO:0003676">
    <property type="term" value="F:nucleic acid binding"/>
    <property type="evidence" value="ECO:0007669"/>
    <property type="project" value="InterPro"/>
</dbReference>
<dbReference type="Proteomes" id="UP000694546">
    <property type="component" value="Chromosome 17"/>
</dbReference>
<dbReference type="PANTHER" id="PTHR21472">
    <property type="entry name" value="ENDONUCLEASE DOMAIN-CONTAINING 1 PROTEIN ENDOD1"/>
    <property type="match status" value="1"/>
</dbReference>
<dbReference type="AlphaFoldDB" id="A0A8C5ADV1"/>
<dbReference type="InterPro" id="IPR044929">
    <property type="entry name" value="DNA/RNA_non-sp_Endonuclease_sf"/>
</dbReference>
<evidence type="ECO:0000313" key="4">
    <source>
        <dbReference type="Proteomes" id="UP000694546"/>
    </source>
</evidence>
<dbReference type="InterPro" id="IPR039015">
    <property type="entry name" value="ENDOD1"/>
</dbReference>
<dbReference type="GO" id="GO:0046872">
    <property type="term" value="F:metal ion binding"/>
    <property type="evidence" value="ECO:0007669"/>
    <property type="project" value="InterPro"/>
</dbReference>
<sequence length="343" mass="39008">MILFNLRTRPVFYQFKRGIKGVDQRTCGSHRRRLLDHFIQRAHTKYQLVSLLQPVMMSSHHSHGGCPLALVILLLLSMDPTATEVVTEVSNCTEFFLDGTPPEIPGVLQHGIIQDQNRYKPICQTFYNTTRFMTLYDTDKKIPVFSAYRYTGHTVDRPSAIWKGEPQLETPTSTEVNKRKMKKPTHQASLKDYRGETYNKGHLFPSSHASDDIVQKSTFTMTNAVPQDKTFNSRSWGIMEENVKDRMDELCYNQNDQSEAFVVTGAIPSANTSPLNNKVNIPTILWTAFCCYNKVSGKWLAYAHWGDNNANTPRLQTKTLAELNTAHKVEPFPNDNCRGASQS</sequence>
<dbReference type="PANTHER" id="PTHR21472:SF15">
    <property type="entry name" value="ENDONUCLEASE DOMAIN-CONTAINING 1 PROTEIN-RELATED"/>
    <property type="match status" value="1"/>
</dbReference>
<keyword evidence="4" id="KW-1185">Reference proteome</keyword>
<feature type="domain" description="DNA/RNA non-specific endonuclease/pyrophosphatase/phosphodiesterase" evidence="2">
    <location>
        <begin position="128"/>
        <end position="332"/>
    </location>
</feature>
<dbReference type="GeneTree" id="ENSGT01030000234592"/>
<dbReference type="SUPFAM" id="SSF54060">
    <property type="entry name" value="His-Me finger endonucleases"/>
    <property type="match status" value="1"/>
</dbReference>